<dbReference type="PANTHER" id="PTHR13353">
    <property type="entry name" value="TRANSMEMBRANE PROTEIN 19"/>
    <property type="match status" value="1"/>
</dbReference>
<gene>
    <name evidence="7" type="ORF">H6G24_30695</name>
</gene>
<dbReference type="Proteomes" id="UP000658514">
    <property type="component" value="Unassembled WGS sequence"/>
</dbReference>
<protein>
    <submittedName>
        <fullName evidence="7">TIGR00297 family protein</fullName>
    </submittedName>
</protein>
<comment type="subcellular location">
    <subcellularLocation>
        <location evidence="1">Membrane</location>
        <topology evidence="1">Multi-pass membrane protein</topology>
    </subcellularLocation>
</comment>
<evidence type="ECO:0000256" key="6">
    <source>
        <dbReference type="SAM" id="Phobius"/>
    </source>
</evidence>
<evidence type="ECO:0000313" key="8">
    <source>
        <dbReference type="Proteomes" id="UP000658514"/>
    </source>
</evidence>
<reference evidence="7 8" key="1">
    <citation type="journal article" date="2020" name="ISME J.">
        <title>Comparative genomics reveals insights into cyanobacterial evolution and habitat adaptation.</title>
        <authorList>
            <person name="Chen M.Y."/>
            <person name="Teng W.K."/>
            <person name="Zhao L."/>
            <person name="Hu C.X."/>
            <person name="Zhou Y.K."/>
            <person name="Han B.P."/>
            <person name="Song L.R."/>
            <person name="Shu W.S."/>
        </authorList>
    </citation>
    <scope>NUCLEOTIDE SEQUENCE [LARGE SCALE GENOMIC DNA]</scope>
    <source>
        <strain evidence="7 8">FACHB-288</strain>
    </source>
</reference>
<comment type="caution">
    <text evidence="7">The sequence shown here is derived from an EMBL/GenBank/DDBJ whole genome shotgun (WGS) entry which is preliminary data.</text>
</comment>
<dbReference type="InterPro" id="IPR002794">
    <property type="entry name" value="DUF92_TMEM19"/>
</dbReference>
<feature type="transmembrane region" description="Helical" evidence="6">
    <location>
        <begin position="96"/>
        <end position="121"/>
    </location>
</feature>
<feature type="transmembrane region" description="Helical" evidence="6">
    <location>
        <begin position="240"/>
        <end position="263"/>
    </location>
</feature>
<evidence type="ECO:0000256" key="1">
    <source>
        <dbReference type="ARBA" id="ARBA00004141"/>
    </source>
</evidence>
<keyword evidence="4 6" id="KW-1133">Transmembrane helix</keyword>
<name>A0ABR8AMC3_9CYAN</name>
<evidence type="ECO:0000256" key="5">
    <source>
        <dbReference type="ARBA" id="ARBA00023136"/>
    </source>
</evidence>
<dbReference type="PANTHER" id="PTHR13353:SF5">
    <property type="entry name" value="TRANSMEMBRANE PROTEIN 19"/>
    <property type="match status" value="1"/>
</dbReference>
<feature type="transmembrane region" description="Helical" evidence="6">
    <location>
        <begin position="12"/>
        <end position="29"/>
    </location>
</feature>
<keyword evidence="5 6" id="KW-0472">Membrane</keyword>
<keyword evidence="3 6" id="KW-0812">Transmembrane</keyword>
<evidence type="ECO:0000256" key="4">
    <source>
        <dbReference type="ARBA" id="ARBA00022989"/>
    </source>
</evidence>
<feature type="transmembrane region" description="Helical" evidence="6">
    <location>
        <begin position="187"/>
        <end position="219"/>
    </location>
</feature>
<evidence type="ECO:0000313" key="7">
    <source>
        <dbReference type="EMBL" id="MBD2199792.1"/>
    </source>
</evidence>
<keyword evidence="8" id="KW-1185">Reference proteome</keyword>
<dbReference type="EMBL" id="JACJQH010000068">
    <property type="protein sequence ID" value="MBD2199792.1"/>
    <property type="molecule type" value="Genomic_DNA"/>
</dbReference>
<organism evidence="7 8">
    <name type="scientific">Calothrix parietina FACHB-288</name>
    <dbReference type="NCBI Taxonomy" id="2692896"/>
    <lineage>
        <taxon>Bacteria</taxon>
        <taxon>Bacillati</taxon>
        <taxon>Cyanobacteriota</taxon>
        <taxon>Cyanophyceae</taxon>
        <taxon>Nostocales</taxon>
        <taxon>Calotrichaceae</taxon>
        <taxon>Calothrix</taxon>
    </lineage>
</organism>
<dbReference type="RefSeq" id="WP_190550398.1">
    <property type="nucleotide sequence ID" value="NZ_CAWPNO010000104.1"/>
</dbReference>
<comment type="similarity">
    <text evidence="2">Belongs to the TMEM19 family.</text>
</comment>
<dbReference type="NCBIfam" id="TIGR00297">
    <property type="entry name" value="TIGR00297 family protein"/>
    <property type="match status" value="1"/>
</dbReference>
<evidence type="ECO:0000256" key="2">
    <source>
        <dbReference type="ARBA" id="ARBA00009012"/>
    </source>
</evidence>
<sequence>MLSFFDSANPWLVGVGLNAILLGLVWIAPKKLLTPAGIFHAWVLGAIIWGTLGWQGYLVVGFYFLVGSGVTRIGIAQKEAEGIAEKRSGARGPENVWGSALVAALCALGIGALNAGLFAAVPQSVVASLESLLVLGYVASFSTKLSDTCASEVGKAYGKRTFLITTMQPVPRGTEGAVSLEGTLAGVVASIAIAILGWGVGLISLLGVVWCAIAALIATSLESVIGATLQSRYTWLTNELVNVLNTFIGAIAAMLIAYIWGLFIA</sequence>
<proteinExistence type="inferred from homology"/>
<accession>A0ABR8AMC3</accession>
<evidence type="ECO:0000256" key="3">
    <source>
        <dbReference type="ARBA" id="ARBA00022692"/>
    </source>
</evidence>
<dbReference type="Pfam" id="PF01940">
    <property type="entry name" value="DUF92"/>
    <property type="match status" value="1"/>
</dbReference>